<sequence>MTRFTLRQTGLLLSTTLLGAGAHAQTSEFTQAFTDGSTYGDFRLRYEQVDQDNPLRDADGLTLRSRLGYKTGSYHGLSGVLEFEDSRVVAGVDSYNDTLGNNTGHSVIADPETTEVDQAFLNYSRDGFTARGGRQVIAFDNQRFIGAVGWRQDRQTFDGGRLGYALGDLSIDYAYISQHNRIFAEAKDQTAKDNLVHASYALPFGTVTGYAYLLELDNNTDNGLDTYGLRFAGQTDLDSIGVLYELEYASQEADSGGSEAEADYYKALAGVNVRGITLSLAYEVLGSDDGSYGFSTPLATLHAFNGWADQFLATPDSGLQDLMVSASGALAGGKWVLAYHDFSADDDSAGVDDLGSEVDVAYNRGFGQTYYGGIKYAAYMAGDDAAGKVDTNKLWLTLGAKF</sequence>
<feature type="chain" id="PRO_5011650375" evidence="1">
    <location>
        <begin position="25"/>
        <end position="402"/>
    </location>
</feature>
<dbReference type="Pfam" id="PF13372">
    <property type="entry name" value="Alginate_exp"/>
    <property type="match status" value="1"/>
</dbReference>
<feature type="domain" description="Alginate export" evidence="2">
    <location>
        <begin position="82"/>
        <end position="273"/>
    </location>
</feature>
<dbReference type="EMBL" id="FNNE01000004">
    <property type="protein sequence ID" value="SDW82096.1"/>
    <property type="molecule type" value="Genomic_DNA"/>
</dbReference>
<evidence type="ECO:0000313" key="4">
    <source>
        <dbReference type="Proteomes" id="UP000199675"/>
    </source>
</evidence>
<dbReference type="Proteomes" id="UP000199675">
    <property type="component" value="Unassembled WGS sequence"/>
</dbReference>
<protein>
    <submittedName>
        <fullName evidence="3">Alginate export</fullName>
    </submittedName>
</protein>
<proteinExistence type="predicted"/>
<dbReference type="SUPFAM" id="SSF56935">
    <property type="entry name" value="Porins"/>
    <property type="match status" value="1"/>
</dbReference>
<organism evidence="3 4">
    <name type="scientific">Marinobacter mobilis</name>
    <dbReference type="NCBI Taxonomy" id="488533"/>
    <lineage>
        <taxon>Bacteria</taxon>
        <taxon>Pseudomonadati</taxon>
        <taxon>Pseudomonadota</taxon>
        <taxon>Gammaproteobacteria</taxon>
        <taxon>Pseudomonadales</taxon>
        <taxon>Marinobacteraceae</taxon>
        <taxon>Marinobacter</taxon>
    </lineage>
</organism>
<gene>
    <name evidence="3" type="ORF">SAMN04487960_104224</name>
</gene>
<keyword evidence="1" id="KW-0732">Signal</keyword>
<dbReference type="OrthoDB" id="9767539at2"/>
<dbReference type="Gene3D" id="2.40.160.10">
    <property type="entry name" value="Porin"/>
    <property type="match status" value="1"/>
</dbReference>
<reference evidence="3 4" key="1">
    <citation type="submission" date="2016-10" db="EMBL/GenBank/DDBJ databases">
        <authorList>
            <person name="de Groot N.N."/>
        </authorList>
    </citation>
    <scope>NUCLEOTIDE SEQUENCE [LARGE SCALE GENOMIC DNA]</scope>
    <source>
        <strain evidence="3 4">CGMCC 1.7059</strain>
    </source>
</reference>
<feature type="signal peptide" evidence="1">
    <location>
        <begin position="1"/>
        <end position="24"/>
    </location>
</feature>
<name>A0A1H2WNP1_9GAMM</name>
<dbReference type="STRING" id="488533.SAMN04487960_104224"/>
<dbReference type="InterPro" id="IPR023614">
    <property type="entry name" value="Porin_dom_sf"/>
</dbReference>
<evidence type="ECO:0000256" key="1">
    <source>
        <dbReference type="SAM" id="SignalP"/>
    </source>
</evidence>
<accession>A0A1H2WNP1</accession>
<evidence type="ECO:0000313" key="3">
    <source>
        <dbReference type="EMBL" id="SDW82096.1"/>
    </source>
</evidence>
<evidence type="ECO:0000259" key="2">
    <source>
        <dbReference type="Pfam" id="PF13372"/>
    </source>
</evidence>
<dbReference type="RefSeq" id="WP_091812466.1">
    <property type="nucleotide sequence ID" value="NZ_FNNE01000004.1"/>
</dbReference>
<dbReference type="AlphaFoldDB" id="A0A1H2WNP1"/>
<dbReference type="InterPro" id="IPR025388">
    <property type="entry name" value="Alginate_export_dom"/>
</dbReference>
<keyword evidence="4" id="KW-1185">Reference proteome</keyword>